<reference evidence="1 2" key="1">
    <citation type="submission" date="2012-10" db="EMBL/GenBank/DDBJ databases">
        <title>Complete genome sequence of Moumouvirus goulette.</title>
        <authorList>
            <person name="Fournous G."/>
            <person name="Bougalmi M."/>
            <person name="Colson P."/>
        </authorList>
    </citation>
    <scope>NUCLEOTIDE SEQUENCE [LARGE SCALE GENOMIC DNA]</scope>
</reference>
<dbReference type="EMBL" id="KC008572">
    <property type="protein sequence ID" value="AGF85079.1"/>
    <property type="molecule type" value="Genomic_DNA"/>
</dbReference>
<proteinExistence type="predicted"/>
<accession>M1PB26</accession>
<protein>
    <submittedName>
        <fullName evidence="1">Uncharacterized protein</fullName>
    </submittedName>
</protein>
<evidence type="ECO:0000313" key="1">
    <source>
        <dbReference type="EMBL" id="AGF85079.1"/>
    </source>
</evidence>
<keyword evidence="2" id="KW-1185">Reference proteome</keyword>
<gene>
    <name evidence="1" type="ORF">glt_00270</name>
</gene>
<sequence length="302" mass="36348">MEIINNIQDLRNIIELFISNSGPELDLQICASLRRQMRDFHNDYPGLYYFAFGLGQIYKLHISKTKFIIEFNSLTEKTRKFFCDYTGLKIRPNSSADILNEFSKYTNFNEWFELFNDALLFTSGEKEFINKHYDLQNKIHQDIIKNKNYIMWKDLVVKESDIYNKYEHLFPKSKFSNIYHEKNNDKYFFSIDMSKANFQIIKLVKLIDVDTWEFYIKKFIDHPYFGKLKKLRLISLSFPDLFPNKQAIYWKNLTLEVLDCVLLSDIFFQKDFVNYNGDEIIFETTKEKMFEQKKCLSKFGHE</sequence>
<name>M1PB26_9VIRU</name>
<organism evidence="1 2">
    <name type="scientific">Moumouvirus goulette</name>
    <dbReference type="NCBI Taxonomy" id="1247379"/>
    <lineage>
        <taxon>Viruses</taxon>
        <taxon>Varidnaviria</taxon>
        <taxon>Bamfordvirae</taxon>
        <taxon>Nucleocytoviricota</taxon>
        <taxon>Megaviricetes</taxon>
        <taxon>Imitervirales</taxon>
        <taxon>Mimiviridae</taxon>
        <taxon>Megamimivirinae</taxon>
        <taxon>Moumouvirus</taxon>
        <taxon>Moumouvirus goulettemassiliense</taxon>
    </lineage>
</organism>
<dbReference type="Proteomes" id="UP000241071">
    <property type="component" value="Segment"/>
</dbReference>
<evidence type="ECO:0000313" key="2">
    <source>
        <dbReference type="Proteomes" id="UP000241071"/>
    </source>
</evidence>